<feature type="compositionally biased region" description="Acidic residues" evidence="1">
    <location>
        <begin position="166"/>
        <end position="180"/>
    </location>
</feature>
<feature type="region of interest" description="Disordered" evidence="1">
    <location>
        <begin position="151"/>
        <end position="180"/>
    </location>
</feature>
<protein>
    <submittedName>
        <fullName evidence="2">Uncharacterized protein</fullName>
    </submittedName>
</protein>
<comment type="caution">
    <text evidence="2">The sequence shown here is derived from an EMBL/GenBank/DDBJ whole genome shotgun (WGS) entry which is preliminary data.</text>
</comment>
<feature type="region of interest" description="Disordered" evidence="1">
    <location>
        <begin position="717"/>
        <end position="762"/>
    </location>
</feature>
<dbReference type="PANTHER" id="PTHR33480">
    <property type="entry name" value="SET DOMAIN-CONTAINING PROTEIN-RELATED"/>
    <property type="match status" value="1"/>
</dbReference>
<feature type="compositionally biased region" description="Acidic residues" evidence="1">
    <location>
        <begin position="723"/>
        <end position="738"/>
    </location>
</feature>
<sequence>MLQDNFKKSVTFALVRFTDSSLGIYNIKNVTQIDESNCLVKHKGGKYEAQMIDSNDDVHILKEMKNIISDQEAAVLSNNLNTNDINDNNQDAANLTINTTDLDLMVHTEPYRNSSTTTVDFSNISIGSELLQSDTVSFDENVFSSIMETHENNPVEDNIVTTEPEPASEPEEFDDSDADQDYVPLEDDVSDEDFIENSSIEKENLVPQNRSHQNSSLEGVNITTLDDLSACDDEQMHVEIPKGPSGDKKYNCCYYCKKKQLKIARHLENKHKDQVEVKKFLSLPKKSMERRRAIDVLRKKGNYIFNTSRQLNDGELIVSRRPRAGLNRTAQDFKACGKCKAFFSKHSLRAHFSICSGKSSKSHRLVMFMSKRAMRRVHSVASDTVRDRLFPSLKDDAISKNTTDLTSLYDPKYSDDTLKAINLTGKFDNQTNCYETPTVPFQIGSLLKYIGNVLINESIKRHDDVRRKNVEDFLKLLDMDVAVSLPLREDIKKLHFYLIKKMEEAVIKLNSSFSIESWTELAESTLVYIQLFNRRRAGEIERTLIEDFEKYQKIDENTDKDLFMSLSEDSRQHAKKYVRFLITSKLYRTVPVILDNCQFENVKLICKFRKDANVPATNPYLFGINGGHKNQKKFLRACVLLRKYSTECGAKHPDRLRGTKLRKHIATTCISLNLNETEVTELANFMGHHEKIHKSIYRQPVLQSDILKMSKLLEVAQGTNEKSDDEPENTDSDEEEFDAFTKNEGNDEILTPRKRSSEYTML</sequence>
<name>A0ABQ9IR69_9CUCU</name>
<dbReference type="PANTHER" id="PTHR33480:SF1">
    <property type="entry name" value="TYR RECOMBINASE DOMAIN-CONTAINING PROTEIN"/>
    <property type="match status" value="1"/>
</dbReference>
<keyword evidence="3" id="KW-1185">Reference proteome</keyword>
<dbReference type="EMBL" id="JAPWTJ010003740">
    <property type="protein sequence ID" value="KAJ8952372.1"/>
    <property type="molecule type" value="Genomic_DNA"/>
</dbReference>
<dbReference type="Proteomes" id="UP001162164">
    <property type="component" value="Unassembled WGS sequence"/>
</dbReference>
<reference evidence="2" key="1">
    <citation type="journal article" date="2023" name="Insect Mol. Biol.">
        <title>Genome sequencing provides insights into the evolution of gene families encoding plant cell wall-degrading enzymes in longhorned beetles.</title>
        <authorList>
            <person name="Shin N.R."/>
            <person name="Okamura Y."/>
            <person name="Kirsch R."/>
            <person name="Pauchet Y."/>
        </authorList>
    </citation>
    <scope>NUCLEOTIDE SEQUENCE</scope>
    <source>
        <strain evidence="2">MMC_N1</strain>
    </source>
</reference>
<evidence type="ECO:0000313" key="3">
    <source>
        <dbReference type="Proteomes" id="UP001162164"/>
    </source>
</evidence>
<gene>
    <name evidence="2" type="ORF">NQ317_003332</name>
</gene>
<accession>A0ABQ9IR69</accession>
<organism evidence="2 3">
    <name type="scientific">Molorchus minor</name>
    <dbReference type="NCBI Taxonomy" id="1323400"/>
    <lineage>
        <taxon>Eukaryota</taxon>
        <taxon>Metazoa</taxon>
        <taxon>Ecdysozoa</taxon>
        <taxon>Arthropoda</taxon>
        <taxon>Hexapoda</taxon>
        <taxon>Insecta</taxon>
        <taxon>Pterygota</taxon>
        <taxon>Neoptera</taxon>
        <taxon>Endopterygota</taxon>
        <taxon>Coleoptera</taxon>
        <taxon>Polyphaga</taxon>
        <taxon>Cucujiformia</taxon>
        <taxon>Chrysomeloidea</taxon>
        <taxon>Cerambycidae</taxon>
        <taxon>Lamiinae</taxon>
        <taxon>Monochamini</taxon>
        <taxon>Molorchus</taxon>
    </lineage>
</organism>
<evidence type="ECO:0000313" key="2">
    <source>
        <dbReference type="EMBL" id="KAJ8952372.1"/>
    </source>
</evidence>
<proteinExistence type="predicted"/>
<evidence type="ECO:0000256" key="1">
    <source>
        <dbReference type="SAM" id="MobiDB-lite"/>
    </source>
</evidence>